<protein>
    <submittedName>
        <fullName evidence="8">MSHA biogenesis protein MshQ</fullName>
    </submittedName>
</protein>
<keyword evidence="4" id="KW-1015">Disulfide bond</keyword>
<dbReference type="Pfam" id="PF20419">
    <property type="entry name" value="DUF6701"/>
    <property type="match status" value="1"/>
</dbReference>
<dbReference type="Pfam" id="PF13385">
    <property type="entry name" value="Laminin_G_3"/>
    <property type="match status" value="2"/>
</dbReference>
<comment type="caution">
    <text evidence="8">The sequence shown here is derived from an EMBL/GenBank/DDBJ whole genome shotgun (WGS) entry which is preliminary data.</text>
</comment>
<dbReference type="Proteomes" id="UP000537141">
    <property type="component" value="Unassembled WGS sequence"/>
</dbReference>
<evidence type="ECO:0000259" key="7">
    <source>
        <dbReference type="PROSITE" id="PS51828"/>
    </source>
</evidence>
<feature type="signal peptide" evidence="6">
    <location>
        <begin position="1"/>
        <end position="24"/>
    </location>
</feature>
<dbReference type="GO" id="GO:0046872">
    <property type="term" value="F:metal ion binding"/>
    <property type="evidence" value="ECO:0007669"/>
    <property type="project" value="UniProtKB-KW"/>
</dbReference>
<keyword evidence="9" id="KW-1185">Reference proteome</keyword>
<dbReference type="SMART" id="SM00159">
    <property type="entry name" value="PTX"/>
    <property type="match status" value="1"/>
</dbReference>
<dbReference type="PANTHER" id="PTHR19277">
    <property type="entry name" value="PENTRAXIN"/>
    <property type="match status" value="1"/>
</dbReference>
<organism evidence="8 9">
    <name type="scientific">Thalassotalea piscium</name>
    <dbReference type="NCBI Taxonomy" id="1230533"/>
    <lineage>
        <taxon>Bacteria</taxon>
        <taxon>Pseudomonadati</taxon>
        <taxon>Pseudomonadota</taxon>
        <taxon>Gammaproteobacteria</taxon>
        <taxon>Alteromonadales</taxon>
        <taxon>Colwelliaceae</taxon>
        <taxon>Thalassotalea</taxon>
    </lineage>
</organism>
<dbReference type="Pfam" id="PF00354">
    <property type="entry name" value="Pentaxin"/>
    <property type="match status" value="1"/>
</dbReference>
<accession>A0A7X0NHK7</accession>
<dbReference type="InterPro" id="IPR001759">
    <property type="entry name" value="PTX_dom"/>
</dbReference>
<evidence type="ECO:0000256" key="1">
    <source>
        <dbReference type="ARBA" id="ARBA00001913"/>
    </source>
</evidence>
<dbReference type="PRINTS" id="PR00895">
    <property type="entry name" value="PENTAXIN"/>
</dbReference>
<evidence type="ECO:0000256" key="6">
    <source>
        <dbReference type="SAM" id="SignalP"/>
    </source>
</evidence>
<dbReference type="SUPFAM" id="SSF49899">
    <property type="entry name" value="Concanavalin A-like lectins/glucanases"/>
    <property type="match status" value="3"/>
</dbReference>
<dbReference type="InterPro" id="IPR051360">
    <property type="entry name" value="Neuronal_Pentraxin_Related"/>
</dbReference>
<reference evidence="8 9" key="1">
    <citation type="submission" date="2020-08" db="EMBL/GenBank/DDBJ databases">
        <title>Genomic Encyclopedia of Type Strains, Phase IV (KMG-IV): sequencing the most valuable type-strain genomes for metagenomic binning, comparative biology and taxonomic classification.</title>
        <authorList>
            <person name="Goeker M."/>
        </authorList>
    </citation>
    <scope>NUCLEOTIDE SEQUENCE [LARGE SCALE GENOMIC DNA]</scope>
    <source>
        <strain evidence="8 9">DSM 26287</strain>
    </source>
</reference>
<dbReference type="Gene3D" id="2.60.120.200">
    <property type="match status" value="3"/>
</dbReference>
<comment type="cofactor">
    <cofactor evidence="1">
        <name>Ca(2+)</name>
        <dbReference type="ChEBI" id="CHEBI:29108"/>
    </cofactor>
</comment>
<keyword evidence="5" id="KW-0325">Glycoprotein</keyword>
<evidence type="ECO:0000313" key="9">
    <source>
        <dbReference type="Proteomes" id="UP000537141"/>
    </source>
</evidence>
<gene>
    <name evidence="8" type="ORF">HNQ55_002133</name>
</gene>
<feature type="chain" id="PRO_5030746129" evidence="6">
    <location>
        <begin position="25"/>
        <end position="1613"/>
    </location>
</feature>
<dbReference type="PROSITE" id="PS51828">
    <property type="entry name" value="PTX_2"/>
    <property type="match status" value="1"/>
</dbReference>
<dbReference type="EMBL" id="JACHHU010000016">
    <property type="protein sequence ID" value="MBB6543612.1"/>
    <property type="molecule type" value="Genomic_DNA"/>
</dbReference>
<evidence type="ECO:0000256" key="4">
    <source>
        <dbReference type="ARBA" id="ARBA00023157"/>
    </source>
</evidence>
<dbReference type="InterPro" id="IPR013320">
    <property type="entry name" value="ConA-like_dom_sf"/>
</dbReference>
<evidence type="ECO:0000256" key="2">
    <source>
        <dbReference type="ARBA" id="ARBA00022723"/>
    </source>
</evidence>
<sequence>MRKLLTLKIFVTFLALLFSGVVLSAPNSCSGTLDAVGIKIDNIGSNTQINNTTEALNIHAAWLAAGSPATGFIDGVTYNVAASGNSTVDRIDFGGAAHDFSGTLPYPGVNNGVTGSDFLVHTSGTITLAAGDYTIFVESDDGFSFVMDTVSGDAVAFNKFGGSTAGSSNELRFETPTGNSNTGGSFTLTQDSVFDISAIFFERGGGDYLEISIANDIRTNYAPAGYEILRDGAISDKVKFGNCSSPLPLLEYRFEELVWNGNADEIIDETGNGYHAQVNRNSIPALSSPALSGNPGSCGYASQTSGSIAATGLPLDTSTNGVKTTVTFWMNWDGTDNVMPVGWYLHDIWIFDGFMGFNTGAGDIYGISSAGLANGWHHVAVEFTNGSVTSNKMYIDGVEQVLAQRRGSPNNTNAYVNSELRIGGWSRDGRYGFHGQIDEVRVYQAALTTAQVNTIMAERHPCPSPPVAEYRFDELFWDLNTSVVFDSSGNLHHGVSVGMSTSSSGKICSAGDFTATGTSDYLSLASTAADGLNDFSISVWAKTNGINTATILSGANVGQYNEMIMFFSGNNNFSPHVKGSKVDLNNGAIADNDWHHLVWTREGALQCYYVDGALVQCGNTSSSGALSIAPGALIVGQEQDTLGGGFDASQAWDGLLDELIIFNSALPSSQITTIYNHQNAGNNYDGSSRICPVPPTPLLEFRFEESNWDGTAGEVIDETGNGYHGQVNNNSTPINTSPALTGNPGTCSYASQTNGSIEVTGLPLDTSTAGVKTTVTFWMNWDGTDNVMPLGWNFHDIWIRNGSIGFNTFNTDIYGTTSAGLANGWHHIAVEFTNGSVTDNRMYIDGVEQVLTQRFGTPNNARAFVNSQMRVGGVANSSGYNFYGLLDEVRVYQGALNTTQIMDIMAERHPCNVPIIHHYEISHDGQGLTCESETLTVKACTDSSCSNLSTEVVSLELLADGALISAPTFIGSTAISFNHTNVETLTLSIANATIAASDPVVCDDGSGTSCDIVFSDAGFKFLYGAGNSSVIPNQTSGAVFNDTLKIQAVENTNGVCTGLFTGNQAIDLSQENVNPGGAGGLSFSVNGNTIAKYPSSTSTTLNFGADSIATIPAPVYHDAGRIRLHAAYDVAGVSLVGSSNNSFWVSPAELIVTAKSGTVALNGSTATATPTHKAGDDFILTVSAYNAANPSVITPNYSPGQIQFKLERTGPTLASSVNGELSYAAGPTLATSTTPIFTDVTLSNFSAGVSTYGAAQYSEVGLVNLEVQDRNYGNEGIVIPSTAINIGRFIPDHFESTVVENGSFLATCNTGTTFAYSGQTDEATQSIGAISYLANPVFEITAYNKQGVITQNYFEDSQGSANDYMKLSSTDINITEPTFDEFAIGVDTNKLPVTANITTGTLSQNDLTVLPNVVALPKGVLHYQLSDSDNFFYNRSANAKVAPFTSNLKISTAAFADPEGVSSIDIVDASPTGVEIRFGRLLLENSYGPETSTIPQPMQIEHFDGANFIVTDNNNCVNYDASKVLLSNISLNPTLTSALGGTGSFVNGKTKKIELDATGAGNQGQIGVEYDTFDWLKYDWNNSGLHNQNPSAVATFGLFRGNDRVIYWREVSN</sequence>
<evidence type="ECO:0000256" key="3">
    <source>
        <dbReference type="ARBA" id="ARBA00022837"/>
    </source>
</evidence>
<dbReference type="RefSeq" id="WP_246454952.1">
    <property type="nucleotide sequence ID" value="NZ_AP027362.1"/>
</dbReference>
<feature type="domain" description="Pentraxin (PTX)" evidence="7">
    <location>
        <begin position="507"/>
        <end position="705"/>
    </location>
</feature>
<dbReference type="PANTHER" id="PTHR19277:SF125">
    <property type="entry name" value="B6"/>
    <property type="match status" value="1"/>
</dbReference>
<proteinExistence type="predicted"/>
<keyword evidence="2" id="KW-0479">Metal-binding</keyword>
<dbReference type="InterPro" id="IPR046524">
    <property type="entry name" value="DUF6701"/>
</dbReference>
<name>A0A7X0NHK7_9GAMM</name>
<keyword evidence="6" id="KW-0732">Signal</keyword>
<evidence type="ECO:0000256" key="5">
    <source>
        <dbReference type="ARBA" id="ARBA00023180"/>
    </source>
</evidence>
<evidence type="ECO:0000313" key="8">
    <source>
        <dbReference type="EMBL" id="MBB6543612.1"/>
    </source>
</evidence>
<keyword evidence="3" id="KW-0106">Calcium</keyword>